<accession>A0A6A6YDS8</accession>
<keyword evidence="7" id="KW-1185">Reference proteome</keyword>
<dbReference type="RefSeq" id="XP_033573930.1">
    <property type="nucleotide sequence ID" value="XM_033723773.1"/>
</dbReference>
<dbReference type="Gene3D" id="1.20.120.1240">
    <property type="entry name" value="Dynamin, middle domain"/>
    <property type="match status" value="1"/>
</dbReference>
<dbReference type="GO" id="GO:0003924">
    <property type="term" value="F:GTPase activity"/>
    <property type="evidence" value="ECO:0007669"/>
    <property type="project" value="InterPro"/>
</dbReference>
<dbReference type="GO" id="GO:0016020">
    <property type="term" value="C:membrane"/>
    <property type="evidence" value="ECO:0007669"/>
    <property type="project" value="TreeGrafter"/>
</dbReference>
<reference evidence="6 8" key="1">
    <citation type="journal article" date="2020" name="Stud. Mycol.">
        <title>101 Dothideomycetes genomes: a test case for predicting lifestyles and emergence of pathogens.</title>
        <authorList>
            <person name="Haridas S."/>
            <person name="Albert R."/>
            <person name="Binder M."/>
            <person name="Bloem J."/>
            <person name="Labutti K."/>
            <person name="Salamov A."/>
            <person name="Andreopoulos B."/>
            <person name="Baker S."/>
            <person name="Barry K."/>
            <person name="Bills G."/>
            <person name="Bluhm B."/>
            <person name="Cannon C."/>
            <person name="Castanera R."/>
            <person name="Culley D."/>
            <person name="Daum C."/>
            <person name="Ezra D."/>
            <person name="Gonzalez J."/>
            <person name="Henrissat B."/>
            <person name="Kuo A."/>
            <person name="Liang C."/>
            <person name="Lipzen A."/>
            <person name="Lutzoni F."/>
            <person name="Magnuson J."/>
            <person name="Mondo S."/>
            <person name="Nolan M."/>
            <person name="Ohm R."/>
            <person name="Pangilinan J."/>
            <person name="Park H.-J."/>
            <person name="Ramirez L."/>
            <person name="Alfaro M."/>
            <person name="Sun H."/>
            <person name="Tritt A."/>
            <person name="Yoshinaga Y."/>
            <person name="Zwiers L.-H."/>
            <person name="Turgeon B."/>
            <person name="Goodwin S."/>
            <person name="Spatafora J."/>
            <person name="Crous P."/>
            <person name="Grigoriev I."/>
        </authorList>
    </citation>
    <scope>NUCLEOTIDE SEQUENCE</scope>
    <source>
        <strain evidence="6 8">CBS 304.34</strain>
    </source>
</reference>
<dbReference type="InterPro" id="IPR022812">
    <property type="entry name" value="Dynamin"/>
</dbReference>
<evidence type="ECO:0000313" key="8">
    <source>
        <dbReference type="RefSeq" id="XP_033573930.1"/>
    </source>
</evidence>
<evidence type="ECO:0000256" key="3">
    <source>
        <dbReference type="SAM" id="MobiDB-lite"/>
    </source>
</evidence>
<dbReference type="InterPro" id="IPR020850">
    <property type="entry name" value="GED_dom"/>
</dbReference>
<dbReference type="SUPFAM" id="SSF52540">
    <property type="entry name" value="P-loop containing nucleoside triphosphate hydrolases"/>
    <property type="match status" value="1"/>
</dbReference>
<dbReference type="GO" id="GO:0016559">
    <property type="term" value="P:peroxisome fission"/>
    <property type="evidence" value="ECO:0007669"/>
    <property type="project" value="TreeGrafter"/>
</dbReference>
<keyword evidence="1" id="KW-0547">Nucleotide-binding</keyword>
<dbReference type="PROSITE" id="PS51388">
    <property type="entry name" value="GED"/>
    <property type="match status" value="1"/>
</dbReference>
<organism evidence="6">
    <name type="scientific">Mytilinidion resinicola</name>
    <dbReference type="NCBI Taxonomy" id="574789"/>
    <lineage>
        <taxon>Eukaryota</taxon>
        <taxon>Fungi</taxon>
        <taxon>Dikarya</taxon>
        <taxon>Ascomycota</taxon>
        <taxon>Pezizomycotina</taxon>
        <taxon>Dothideomycetes</taxon>
        <taxon>Pleosporomycetidae</taxon>
        <taxon>Mytilinidiales</taxon>
        <taxon>Mytilinidiaceae</taxon>
        <taxon>Mytilinidion</taxon>
    </lineage>
</organism>
<evidence type="ECO:0000259" key="4">
    <source>
        <dbReference type="PROSITE" id="PS51388"/>
    </source>
</evidence>
<feature type="domain" description="GED" evidence="4">
    <location>
        <begin position="603"/>
        <end position="694"/>
    </location>
</feature>
<keyword evidence="2" id="KW-0342">GTP-binding</keyword>
<feature type="compositionally biased region" description="Basic and acidic residues" evidence="3">
    <location>
        <begin position="710"/>
        <end position="721"/>
    </location>
</feature>
<gene>
    <name evidence="6 8" type="ORF">BDZ99DRAFT_500981</name>
</gene>
<feature type="region of interest" description="Disordered" evidence="3">
    <location>
        <begin position="692"/>
        <end position="830"/>
    </location>
</feature>
<evidence type="ECO:0008006" key="9">
    <source>
        <dbReference type="Google" id="ProtNLM"/>
    </source>
</evidence>
<dbReference type="PANTHER" id="PTHR11566:SF149">
    <property type="entry name" value="GTPASE, PUTATIVE (AFU_ORTHOLOGUE AFUA_6G11890)-RELATED"/>
    <property type="match status" value="1"/>
</dbReference>
<dbReference type="Gene3D" id="3.40.50.300">
    <property type="entry name" value="P-loop containing nucleotide triphosphate hydrolases"/>
    <property type="match status" value="1"/>
</dbReference>
<dbReference type="GO" id="GO:0005874">
    <property type="term" value="C:microtubule"/>
    <property type="evidence" value="ECO:0007669"/>
    <property type="project" value="TreeGrafter"/>
</dbReference>
<feature type="compositionally biased region" description="Low complexity" evidence="3">
    <location>
        <begin position="736"/>
        <end position="752"/>
    </location>
</feature>
<name>A0A6A6YDS8_9PEZI</name>
<sequence>MSPTEFETPLLDQIYSHDQVELFDTIDRLRHHDACREAGLPQLIVCGDQSSGKSSILAGLTGLPFPTKDGLCTTFATELVIRRGNYTRLSSSIKPGPNRSLLETQRLLNFQSNFSSPDKISELIEDAKTYMRAGSHTTANAFSEDILQIEIVGPKRVPLTIVDLPGLIQSVNDGQRAKDVEFVHTLVKGYMEKPRSIILAVVSAKSERAAQRILRYTQEIDSKGTRTLGIITKPDTLDSGSENEASYVTLARNESVHLNLGWHVVKNRSYQTRLCSDEERDAAETEFFSAGKWASISPGHRGIESLRTRLGDILQKHICDELPFLRADLKIALDKSRRRREKLGIPRIGKDDHQKFLIKVSEHFQTICRDAVNASYTSPIFNLSSSHAQATRLRGRVQNLNMDFARLMYTNGHTTHIVGDGDAVTRSWLIRPGLELEFQPDGSEVQTRSRFLKVIADLDTKSRGDELPGLSNPHLIGDLFKEQSKRWGPIGEYHLQRVQKAVMEFLERLLEHITDPRTANSLMMELIENKMEEMGRDLDAKLQELVSPYTSCHPITYDGNFINQIRQARAERQDHDIQDKKAQLLGNAEQVKNPKKSPEDFANSEILDGLQAYYNVAIQVFISNITVLAVEKCLISKLPAIFDGSTVLGLTEDQLEAIAGESAEVRRERSSLDDKIEDLEYGYELLKTYARHGASHSSRPSIHVTAGNQEESRHLKAEQENKNSGSQSRSSRRSRAATPSTPSSSLDGSSPSSSPPPSEARSTSSLSSYGVSDTEERKDARNLSSAVSTPSRTKKGERRIRSSRSGVSLDQQFGDLLLPREGISSHDGPV</sequence>
<dbReference type="EMBL" id="MU003706">
    <property type="protein sequence ID" value="KAF2806966.1"/>
    <property type="molecule type" value="Genomic_DNA"/>
</dbReference>
<feature type="domain" description="Dynamin-type G" evidence="5">
    <location>
        <begin position="37"/>
        <end position="323"/>
    </location>
</feature>
<dbReference type="InterPro" id="IPR001401">
    <property type="entry name" value="Dynamin_GTPase"/>
</dbReference>
<evidence type="ECO:0000313" key="6">
    <source>
        <dbReference type="EMBL" id="KAF2806966.1"/>
    </source>
</evidence>
<feature type="compositionally biased region" description="Polar residues" evidence="3">
    <location>
        <begin position="782"/>
        <end position="791"/>
    </location>
</feature>
<reference evidence="8" key="3">
    <citation type="submission" date="2025-04" db="UniProtKB">
        <authorList>
            <consortium name="RefSeq"/>
        </authorList>
    </citation>
    <scope>IDENTIFICATION</scope>
    <source>
        <strain evidence="8">CBS 304.34</strain>
    </source>
</reference>
<dbReference type="InterPro" id="IPR000375">
    <property type="entry name" value="Dynamin_stalk"/>
</dbReference>
<dbReference type="InterPro" id="IPR030381">
    <property type="entry name" value="G_DYNAMIN_dom"/>
</dbReference>
<dbReference type="PROSITE" id="PS51718">
    <property type="entry name" value="G_DYNAMIN_2"/>
    <property type="match status" value="1"/>
</dbReference>
<dbReference type="OrthoDB" id="415706at2759"/>
<dbReference type="GO" id="GO:0048312">
    <property type="term" value="P:intracellular distribution of mitochondria"/>
    <property type="evidence" value="ECO:0007669"/>
    <property type="project" value="TreeGrafter"/>
</dbReference>
<dbReference type="Pfam" id="PF01031">
    <property type="entry name" value="Dynamin_M"/>
    <property type="match status" value="1"/>
</dbReference>
<protein>
    <recommendedName>
        <fullName evidence="9">Dynamin family protein</fullName>
    </recommendedName>
</protein>
<dbReference type="GO" id="GO:0006897">
    <property type="term" value="P:endocytosis"/>
    <property type="evidence" value="ECO:0007669"/>
    <property type="project" value="TreeGrafter"/>
</dbReference>
<dbReference type="CDD" id="cd08771">
    <property type="entry name" value="DLP_1"/>
    <property type="match status" value="1"/>
</dbReference>
<evidence type="ECO:0000256" key="1">
    <source>
        <dbReference type="ARBA" id="ARBA00022741"/>
    </source>
</evidence>
<dbReference type="PRINTS" id="PR00195">
    <property type="entry name" value="DYNAMIN"/>
</dbReference>
<dbReference type="Pfam" id="PF00350">
    <property type="entry name" value="Dynamin_N"/>
    <property type="match status" value="1"/>
</dbReference>
<dbReference type="GeneID" id="54464666"/>
<dbReference type="GO" id="GO:0000266">
    <property type="term" value="P:mitochondrial fission"/>
    <property type="evidence" value="ECO:0007669"/>
    <property type="project" value="TreeGrafter"/>
</dbReference>
<proteinExistence type="predicted"/>
<dbReference type="InterPro" id="IPR045063">
    <property type="entry name" value="Dynamin_N"/>
</dbReference>
<reference evidence="8" key="2">
    <citation type="submission" date="2020-04" db="EMBL/GenBank/DDBJ databases">
        <authorList>
            <consortium name="NCBI Genome Project"/>
        </authorList>
    </citation>
    <scope>NUCLEOTIDE SEQUENCE</scope>
    <source>
        <strain evidence="8">CBS 304.34</strain>
    </source>
</reference>
<feature type="compositionally biased region" description="Basic residues" evidence="3">
    <location>
        <begin position="792"/>
        <end position="802"/>
    </location>
</feature>
<dbReference type="GO" id="GO:0005525">
    <property type="term" value="F:GTP binding"/>
    <property type="evidence" value="ECO:0007669"/>
    <property type="project" value="InterPro"/>
</dbReference>
<dbReference type="Proteomes" id="UP000504636">
    <property type="component" value="Unplaced"/>
</dbReference>
<dbReference type="GO" id="GO:0008017">
    <property type="term" value="F:microtubule binding"/>
    <property type="evidence" value="ECO:0007669"/>
    <property type="project" value="TreeGrafter"/>
</dbReference>
<evidence type="ECO:0000313" key="7">
    <source>
        <dbReference type="Proteomes" id="UP000504636"/>
    </source>
</evidence>
<dbReference type="GO" id="GO:0005739">
    <property type="term" value="C:mitochondrion"/>
    <property type="evidence" value="ECO:0007669"/>
    <property type="project" value="TreeGrafter"/>
</dbReference>
<dbReference type="FunFam" id="3.40.50.300:FF:001425">
    <property type="entry name" value="Dynamin GTPase, putative"/>
    <property type="match status" value="1"/>
</dbReference>
<evidence type="ECO:0000259" key="5">
    <source>
        <dbReference type="PROSITE" id="PS51718"/>
    </source>
</evidence>
<dbReference type="PANTHER" id="PTHR11566">
    <property type="entry name" value="DYNAMIN"/>
    <property type="match status" value="1"/>
</dbReference>
<dbReference type="InterPro" id="IPR027417">
    <property type="entry name" value="P-loop_NTPase"/>
</dbReference>
<dbReference type="SMART" id="SM00053">
    <property type="entry name" value="DYNc"/>
    <property type="match status" value="1"/>
</dbReference>
<dbReference type="AlphaFoldDB" id="A0A6A6YDS8"/>
<evidence type="ECO:0000256" key="2">
    <source>
        <dbReference type="ARBA" id="ARBA00023134"/>
    </source>
</evidence>